<dbReference type="Proteomes" id="UP000035763">
    <property type="component" value="Unassembled WGS sequence"/>
</dbReference>
<sequence>MEDIDRWLGDTPRALDGLVVTSGQQLNAEYMAKLTGAQNLLQKAFVAAATDLEKADRLIERAAAMPYDEREESFPGVQGAVQMLYDAITDDMEDADEDDHEWLEAALAAHEMTTGPGKAEVASILNGMVLQTAFFSLPEVEKRRITKAVGSAPLHVEHLEPDATVTARAEVIRSILAALAAYLAC</sequence>
<dbReference type="EMBL" id="CAJA01000409">
    <property type="protein sequence ID" value="CCH74664.1"/>
    <property type="molecule type" value="Genomic_DNA"/>
</dbReference>
<evidence type="ECO:0000313" key="2">
    <source>
        <dbReference type="Proteomes" id="UP000035763"/>
    </source>
</evidence>
<accession>W6K4A3</accession>
<organism evidence="1 2">
    <name type="scientific">Nostocoides australiense Ben110</name>
    <dbReference type="NCBI Taxonomy" id="1193182"/>
    <lineage>
        <taxon>Bacteria</taxon>
        <taxon>Bacillati</taxon>
        <taxon>Actinomycetota</taxon>
        <taxon>Actinomycetes</taxon>
        <taxon>Micrococcales</taxon>
        <taxon>Intrasporangiaceae</taxon>
        <taxon>Nostocoides</taxon>
    </lineage>
</organism>
<evidence type="ECO:0000313" key="1">
    <source>
        <dbReference type="EMBL" id="CCH74664.1"/>
    </source>
</evidence>
<reference evidence="1 2" key="1">
    <citation type="journal article" date="2013" name="ISME J.">
        <title>A metabolic model for members of the genus Tetrasphaera involved in enhanced biological phosphorus removal.</title>
        <authorList>
            <person name="Kristiansen R."/>
            <person name="Nguyen H.T.T."/>
            <person name="Saunders A.M."/>
            <person name="Nielsen J.L."/>
            <person name="Wimmer R."/>
            <person name="Le V.Q."/>
            <person name="McIlroy S.J."/>
            <person name="Petrovski S."/>
            <person name="Seviour R.J."/>
            <person name="Calteau A."/>
            <person name="Nielsen K.L."/>
            <person name="Nielsen P.H."/>
        </authorList>
    </citation>
    <scope>NUCLEOTIDE SEQUENCE [LARGE SCALE GENOMIC DNA]</scope>
    <source>
        <strain evidence="1 2">Ben110</strain>
    </source>
</reference>
<protein>
    <submittedName>
        <fullName evidence="1">Uncharacterized protein</fullName>
    </submittedName>
</protein>
<dbReference type="OrthoDB" id="9912295at2"/>
<dbReference type="AlphaFoldDB" id="W6K4A3"/>
<keyword evidence="2" id="KW-1185">Reference proteome</keyword>
<proteinExistence type="predicted"/>
<name>W6K4A3_9MICO</name>
<gene>
    <name evidence="1" type="ORF">BN11_4670006</name>
</gene>
<dbReference type="RefSeq" id="WP_048700021.1">
    <property type="nucleotide sequence ID" value="NZ_HG764815.1"/>
</dbReference>
<comment type="caution">
    <text evidence="1">The sequence shown here is derived from an EMBL/GenBank/DDBJ whole genome shotgun (WGS) entry which is preliminary data.</text>
</comment>